<gene>
    <name evidence="3" type="ORF">SMD27_13210</name>
</gene>
<dbReference type="InterPro" id="IPR051691">
    <property type="entry name" value="Metab_Enz_Cyan_OpOx_G3PDH"/>
</dbReference>
<organism evidence="3 4">
    <name type="scientific">Dongia soli</name>
    <dbReference type="NCBI Taxonomy" id="600628"/>
    <lineage>
        <taxon>Bacteria</taxon>
        <taxon>Pseudomonadati</taxon>
        <taxon>Pseudomonadota</taxon>
        <taxon>Alphaproteobacteria</taxon>
        <taxon>Rhodospirillales</taxon>
        <taxon>Dongiaceae</taxon>
        <taxon>Dongia</taxon>
    </lineage>
</organism>
<reference evidence="3 4" key="1">
    <citation type="journal article" date="2016" name="Antonie Van Leeuwenhoek">
        <title>Dongia soli sp. nov., isolated from soil from Dokdo, Korea.</title>
        <authorList>
            <person name="Kim D.U."/>
            <person name="Lee H."/>
            <person name="Kim H."/>
            <person name="Kim S.G."/>
            <person name="Ka J.O."/>
        </authorList>
    </citation>
    <scope>NUCLEOTIDE SEQUENCE [LARGE SCALE GENOMIC DNA]</scope>
    <source>
        <strain evidence="3 4">D78</strain>
    </source>
</reference>
<dbReference type="InterPro" id="IPR023753">
    <property type="entry name" value="FAD/NAD-binding_dom"/>
</dbReference>
<dbReference type="RefSeq" id="WP_320508872.1">
    <property type="nucleotide sequence ID" value="NZ_JAXCLW010000003.1"/>
</dbReference>
<comment type="caution">
    <text evidence="3">The sequence shown here is derived from an EMBL/GenBank/DDBJ whole genome shotgun (WGS) entry which is preliminary data.</text>
</comment>
<dbReference type="GO" id="GO:0016491">
    <property type="term" value="F:oxidoreductase activity"/>
    <property type="evidence" value="ECO:0007669"/>
    <property type="project" value="UniProtKB-KW"/>
</dbReference>
<feature type="domain" description="FAD/NAD(P)-binding" evidence="2">
    <location>
        <begin position="10"/>
        <end position="309"/>
    </location>
</feature>
<dbReference type="EC" id="1.-.-.-" evidence="3"/>
<protein>
    <submittedName>
        <fullName evidence="3">FAD/NAD(P)-binding oxidoreductase</fullName>
        <ecNumber evidence="3">1.-.-.-</ecNumber>
    </submittedName>
</protein>
<sequence length="421" mass="45690">MSGHRSISAEVAIIGAGPAGLACAQALKKAGLRDIVILEREAEAGGIPRHCGHTGYGLAEFSRLMTGPGYARRLVDGVAGLDLRTKTTVLRLEPNGVLQITDRDGPATLSARAVLLALGARETPRSARLLTGARPWGVMNTGMLQQMIYLQNRKPFERPVVIGTELVSFSTLLTLRHAGIKPVALIEPCHRITARRPADLITRFCFRVPVLLNTKLHRILGTERVEGIEIDRGNGIERIDCDGVILTGQFRPETALVVPSHLALDGVVNETGTGGPVIDQFMRCSDPSYFAAGNLLRGIETAGQCFREGRAAASNILETLRGNLPPAPAYIPVTHAEPVAYVYPQRIDPLGTTDQPLLFKFRAMRPARGRLQVSIDGKVVWSRCIQALPERRLAWHLPARLLTGAQNVHVEITGEKPSPAR</sequence>
<evidence type="ECO:0000313" key="3">
    <source>
        <dbReference type="EMBL" id="MDY0883805.1"/>
    </source>
</evidence>
<dbReference type="Pfam" id="PF07992">
    <property type="entry name" value="Pyr_redox_2"/>
    <property type="match status" value="1"/>
</dbReference>
<dbReference type="Gene3D" id="3.50.50.60">
    <property type="entry name" value="FAD/NAD(P)-binding domain"/>
    <property type="match status" value="2"/>
</dbReference>
<dbReference type="InterPro" id="IPR036188">
    <property type="entry name" value="FAD/NAD-bd_sf"/>
</dbReference>
<dbReference type="Proteomes" id="UP001279642">
    <property type="component" value="Unassembled WGS sequence"/>
</dbReference>
<name>A0ABU5EE45_9PROT</name>
<dbReference type="PROSITE" id="PS51257">
    <property type="entry name" value="PROKAR_LIPOPROTEIN"/>
    <property type="match status" value="1"/>
</dbReference>
<evidence type="ECO:0000259" key="2">
    <source>
        <dbReference type="Pfam" id="PF07992"/>
    </source>
</evidence>
<evidence type="ECO:0000313" key="4">
    <source>
        <dbReference type="Proteomes" id="UP001279642"/>
    </source>
</evidence>
<dbReference type="SUPFAM" id="SSF51905">
    <property type="entry name" value="FAD/NAD(P)-binding domain"/>
    <property type="match status" value="1"/>
</dbReference>
<keyword evidence="1 3" id="KW-0560">Oxidoreductase</keyword>
<dbReference type="EMBL" id="JAXCLW010000003">
    <property type="protein sequence ID" value="MDY0883805.1"/>
    <property type="molecule type" value="Genomic_DNA"/>
</dbReference>
<dbReference type="PANTHER" id="PTHR42949">
    <property type="entry name" value="ANAEROBIC GLYCEROL-3-PHOSPHATE DEHYDROGENASE SUBUNIT B"/>
    <property type="match status" value="1"/>
</dbReference>
<dbReference type="PANTHER" id="PTHR42949:SF3">
    <property type="entry name" value="ANAEROBIC GLYCEROL-3-PHOSPHATE DEHYDROGENASE SUBUNIT B"/>
    <property type="match status" value="1"/>
</dbReference>
<evidence type="ECO:0000256" key="1">
    <source>
        <dbReference type="ARBA" id="ARBA00023002"/>
    </source>
</evidence>
<dbReference type="PRINTS" id="PR00419">
    <property type="entry name" value="ADXRDTASE"/>
</dbReference>
<keyword evidence="4" id="KW-1185">Reference proteome</keyword>
<proteinExistence type="predicted"/>
<accession>A0ABU5EE45</accession>